<dbReference type="Gene3D" id="3.30.70.1430">
    <property type="entry name" value="Multidrug efflux transporter AcrB pore domain"/>
    <property type="match status" value="2"/>
</dbReference>
<evidence type="ECO:0000313" key="11">
    <source>
        <dbReference type="Proteomes" id="UP000028302"/>
    </source>
</evidence>
<evidence type="ECO:0000256" key="1">
    <source>
        <dbReference type="ARBA" id="ARBA00004429"/>
    </source>
</evidence>
<evidence type="ECO:0000256" key="9">
    <source>
        <dbReference type="RuleBase" id="RU364070"/>
    </source>
</evidence>
<dbReference type="Gene3D" id="1.20.1640.10">
    <property type="entry name" value="Multidrug efflux transporter AcrB transmembrane domain"/>
    <property type="match status" value="2"/>
</dbReference>
<protein>
    <recommendedName>
        <fullName evidence="9">Efflux pump membrane transporter</fullName>
    </recommendedName>
</protein>
<comment type="subcellular location">
    <subcellularLocation>
        <location evidence="1 9">Cell inner membrane</location>
        <topology evidence="1 9">Multi-pass membrane protein</topology>
    </subcellularLocation>
</comment>
<dbReference type="PRINTS" id="PR00702">
    <property type="entry name" value="ACRIFLAVINRP"/>
</dbReference>
<dbReference type="RefSeq" id="WP_037339712.1">
    <property type="nucleotide sequence ID" value="NZ_APNK01000027.1"/>
</dbReference>
<feature type="transmembrane region" description="Helical" evidence="9">
    <location>
        <begin position="959"/>
        <end position="980"/>
    </location>
</feature>
<feature type="transmembrane region" description="Helical" evidence="9">
    <location>
        <begin position="865"/>
        <end position="882"/>
    </location>
</feature>
<dbReference type="FunFam" id="3.30.2090.10:FF:000001">
    <property type="entry name" value="Efflux pump membrane transporter"/>
    <property type="match status" value="1"/>
</dbReference>
<feature type="transmembrane region" description="Helical" evidence="9">
    <location>
        <begin position="992"/>
        <end position="1017"/>
    </location>
</feature>
<dbReference type="Pfam" id="PF00873">
    <property type="entry name" value="ACR_tran"/>
    <property type="match status" value="1"/>
</dbReference>
<dbReference type="GO" id="GO:0042910">
    <property type="term" value="F:xenobiotic transmembrane transporter activity"/>
    <property type="evidence" value="ECO:0007669"/>
    <property type="project" value="TreeGrafter"/>
</dbReference>
<dbReference type="STRING" id="1304275.C41B8_14495"/>
<feature type="transmembrane region" description="Helical" evidence="9">
    <location>
        <begin position="366"/>
        <end position="390"/>
    </location>
</feature>
<dbReference type="SUPFAM" id="SSF82714">
    <property type="entry name" value="Multidrug efflux transporter AcrB TolC docking domain, DN and DC subdomains"/>
    <property type="match status" value="2"/>
</dbReference>
<dbReference type="InterPro" id="IPR027463">
    <property type="entry name" value="AcrB_DN_DC_subdom"/>
</dbReference>
<name>A0A084IIL0_SALHC</name>
<dbReference type="PANTHER" id="PTHR32063:SF13">
    <property type="entry name" value="MULTIDRUG EFFLUX PUMP SUBUNIT ACRB-RELATED"/>
    <property type="match status" value="1"/>
</dbReference>
<dbReference type="PANTHER" id="PTHR32063">
    <property type="match status" value="1"/>
</dbReference>
<dbReference type="NCBIfam" id="TIGR00915">
    <property type="entry name" value="2A0602"/>
    <property type="match status" value="1"/>
</dbReference>
<feature type="transmembrane region" description="Helical" evidence="9">
    <location>
        <begin position="534"/>
        <end position="553"/>
    </location>
</feature>
<dbReference type="InterPro" id="IPR001036">
    <property type="entry name" value="Acrflvin-R"/>
</dbReference>
<evidence type="ECO:0000313" key="10">
    <source>
        <dbReference type="EMBL" id="KEZ76544.1"/>
    </source>
</evidence>
<dbReference type="Gene3D" id="3.30.70.1320">
    <property type="entry name" value="Multidrug efflux transporter AcrB pore domain like"/>
    <property type="match status" value="1"/>
</dbReference>
<dbReference type="AlphaFoldDB" id="A0A084IIL0"/>
<keyword evidence="3 9" id="KW-0813">Transport</keyword>
<keyword evidence="5 9" id="KW-0997">Cell inner membrane</keyword>
<dbReference type="GO" id="GO:0009636">
    <property type="term" value="P:response to toxic substance"/>
    <property type="evidence" value="ECO:0007669"/>
    <property type="project" value="UniProtKB-ARBA"/>
</dbReference>
<comment type="similarity">
    <text evidence="2 9">Belongs to the resistance-nodulation-cell division (RND) (TC 2.A.6) family.</text>
</comment>
<dbReference type="FunFam" id="1.20.1640.10:FF:000001">
    <property type="entry name" value="Efflux pump membrane transporter"/>
    <property type="match status" value="1"/>
</dbReference>
<feature type="transmembrane region" description="Helical" evidence="9">
    <location>
        <begin position="889"/>
        <end position="909"/>
    </location>
</feature>
<dbReference type="Gene3D" id="3.30.70.1440">
    <property type="entry name" value="Multidrug efflux transporter AcrB pore domain"/>
    <property type="match status" value="1"/>
</dbReference>
<dbReference type="PATRIC" id="fig|1304275.5.peg.2964"/>
<comment type="caution">
    <text evidence="9">Lacks conserved residue(s) required for the propagation of feature annotation.</text>
</comment>
<dbReference type="NCBIfam" id="NF000282">
    <property type="entry name" value="RND_permease_1"/>
    <property type="match status" value="1"/>
</dbReference>
<dbReference type="OrthoDB" id="9757904at2"/>
<dbReference type="SUPFAM" id="SSF82693">
    <property type="entry name" value="Multidrug efflux transporter AcrB pore domain, PN1, PN2, PC1 and PC2 subdomains"/>
    <property type="match status" value="4"/>
</dbReference>
<evidence type="ECO:0000256" key="5">
    <source>
        <dbReference type="ARBA" id="ARBA00022519"/>
    </source>
</evidence>
<dbReference type="EMBL" id="APNK01000027">
    <property type="protein sequence ID" value="KEZ76544.1"/>
    <property type="molecule type" value="Genomic_DNA"/>
</dbReference>
<keyword evidence="11" id="KW-1185">Reference proteome</keyword>
<organism evidence="10 11">
    <name type="scientific">Salinisphaera hydrothermalis (strain C41B8)</name>
    <dbReference type="NCBI Taxonomy" id="1304275"/>
    <lineage>
        <taxon>Bacteria</taxon>
        <taxon>Pseudomonadati</taxon>
        <taxon>Pseudomonadota</taxon>
        <taxon>Gammaproteobacteria</taxon>
        <taxon>Salinisphaerales</taxon>
        <taxon>Salinisphaeraceae</taxon>
        <taxon>Salinisphaera</taxon>
    </lineage>
</organism>
<dbReference type="FunFam" id="3.30.2090.10:FF:000002">
    <property type="entry name" value="Efflux pump membrane transporter"/>
    <property type="match status" value="1"/>
</dbReference>
<gene>
    <name evidence="10" type="ORF">C41B8_14495</name>
</gene>
<dbReference type="Proteomes" id="UP000028302">
    <property type="component" value="Unassembled WGS sequence"/>
</dbReference>
<dbReference type="Gene3D" id="3.30.2090.10">
    <property type="entry name" value="Multidrug efflux transporter AcrB TolC docking domain, DN and DC subdomains"/>
    <property type="match status" value="2"/>
</dbReference>
<evidence type="ECO:0000256" key="2">
    <source>
        <dbReference type="ARBA" id="ARBA00010942"/>
    </source>
</evidence>
<evidence type="ECO:0000256" key="6">
    <source>
        <dbReference type="ARBA" id="ARBA00022692"/>
    </source>
</evidence>
<comment type="caution">
    <text evidence="10">The sequence shown here is derived from an EMBL/GenBank/DDBJ whole genome shotgun (WGS) entry which is preliminary data.</text>
</comment>
<feature type="transmembrane region" description="Helical" evidence="9">
    <location>
        <begin position="438"/>
        <end position="458"/>
    </location>
</feature>
<evidence type="ECO:0000256" key="4">
    <source>
        <dbReference type="ARBA" id="ARBA00022475"/>
    </source>
</evidence>
<feature type="transmembrane region" description="Helical" evidence="9">
    <location>
        <begin position="915"/>
        <end position="938"/>
    </location>
</feature>
<dbReference type="InterPro" id="IPR004764">
    <property type="entry name" value="MdtF-like"/>
</dbReference>
<proteinExistence type="inferred from homology"/>
<feature type="transmembrane region" description="Helical" evidence="9">
    <location>
        <begin position="340"/>
        <end position="359"/>
    </location>
</feature>
<keyword evidence="8 9" id="KW-0472">Membrane</keyword>
<keyword evidence="7 9" id="KW-1133">Transmembrane helix</keyword>
<evidence type="ECO:0000256" key="3">
    <source>
        <dbReference type="ARBA" id="ARBA00022448"/>
    </source>
</evidence>
<keyword evidence="4" id="KW-1003">Cell membrane</keyword>
<dbReference type="eggNOG" id="COG0841">
    <property type="taxonomic scope" value="Bacteria"/>
</dbReference>
<dbReference type="GO" id="GO:0005886">
    <property type="term" value="C:plasma membrane"/>
    <property type="evidence" value="ECO:0007669"/>
    <property type="project" value="UniProtKB-SubCell"/>
</dbReference>
<sequence>MSRFFIDRPIFATVLAIIVSLAGALAIFTLPLEQYPEIAPPTISVAATYTGANAETTQNSVTQIIEQSMTGLDNLLYIESSSDSSGESRVRLTFASGTNPDIAQVQVQNELQRAIPRLPASVQQQGVRTYQSGGNYFLVFALSSTDGSMDEADIGDYIASTLTDPLSRVSGISQARNFGAEYALRIWLDPHKLNQYHLMPSDIRAALESQNANVSAGQLGGLPQSKGQQFTATITARSRLTSVDQFKHIIVKSNPDGSVVRLSDVARVEIGSDEYSEIARFNGRHAAGLGLELAAGANAMQTAQNVEKRLEELSQFFPPGLEAHVAFDTTPFVRASIEEVVKTLFEAVLLVVAIMFLFLQSLRATLVPALAVPVVLLGTFGVLAIFGYSINTLTMFALVLAIGLLVDDAIVVVENVERVMAERGLSPRDATIASMGEIQGALIGIALVLSAVFVPMAFFPGSTGVIYRQFAVTIASAMVLSVGVALILTPALCASLLKPIEKRRPPGRVFTAFNRGVSAAASGSQRIARRLIHARALVMLVFAGIVLAVAWLFTHLPSAFLPNEDQGVLMVSIQLPPGATANRTVDAIDRVTDYFKSRPNVKSIFAIASSDGQNTGRAFVHLVDWRKRTGVNPSSEAIAARATAALSKIRDARIYVLSPPALRNLGDSSGFELELEDVGGVGRDALTAAREQFLKLARADDKLAQMRADTTNPNAQFAIDIDDAEARAHGLAIADINSTLSAAFGGSYVDDFIYHGRVKRVYMEGDTPYRMQPADVNDWYVRNTDGDMVPFSAFSTAHWTTGLPELERYNGVAAYQISGQPAPGVSSSDAMAEVKKLVAQLPEGIGYEWSGISFQQQQAGSQAPLLYAVSIGFVFLCLAALYESWSIPIAVMLVVPLGVLGALLAILMRGMPIDVYFQVGLLTTIGLSAKNAILIVEYAHQLERAGESLMDAALHAVRLRLRPILMTSLAFGMGVFPLMISTGAGAGARNSVGTGVFGGMVAATALAIFFVPVFFVLSRAGWRRLTADGRVAR</sequence>
<keyword evidence="6 9" id="KW-0812">Transmembrane</keyword>
<accession>A0A084IIL0</accession>
<dbReference type="FunFam" id="3.30.70.1430:FF:000001">
    <property type="entry name" value="Efflux pump membrane transporter"/>
    <property type="match status" value="1"/>
</dbReference>
<feature type="transmembrane region" description="Helical" evidence="9">
    <location>
        <begin position="470"/>
        <end position="497"/>
    </location>
</feature>
<evidence type="ECO:0000256" key="7">
    <source>
        <dbReference type="ARBA" id="ARBA00022989"/>
    </source>
</evidence>
<reference evidence="10 11" key="1">
    <citation type="submission" date="2013-03" db="EMBL/GenBank/DDBJ databases">
        <title>Salinisphaera hydrothermalis C41B8 Genome Sequencing.</title>
        <authorList>
            <person name="Li C."/>
            <person name="Lai Q."/>
            <person name="Shao Z."/>
        </authorList>
    </citation>
    <scope>NUCLEOTIDE SEQUENCE [LARGE SCALE GENOMIC DNA]</scope>
    <source>
        <strain evidence="10 11">C41B8</strain>
    </source>
</reference>
<feature type="transmembrane region" description="Helical" evidence="9">
    <location>
        <begin position="396"/>
        <end position="417"/>
    </location>
</feature>
<evidence type="ECO:0000256" key="8">
    <source>
        <dbReference type="ARBA" id="ARBA00023136"/>
    </source>
</evidence>
<dbReference type="GO" id="GO:0015562">
    <property type="term" value="F:efflux transmembrane transporter activity"/>
    <property type="evidence" value="ECO:0007669"/>
    <property type="project" value="InterPro"/>
</dbReference>
<dbReference type="SUPFAM" id="SSF82866">
    <property type="entry name" value="Multidrug efflux transporter AcrB transmembrane domain"/>
    <property type="match status" value="2"/>
</dbReference>